<evidence type="ECO:0000313" key="2">
    <source>
        <dbReference type="EMBL" id="OAI20152.1"/>
    </source>
</evidence>
<feature type="domain" description="Beta-ketoacyl synthase-like N-terminal" evidence="1">
    <location>
        <begin position="30"/>
        <end position="231"/>
    </location>
</feature>
<comment type="caution">
    <text evidence="2">The sequence shown here is derived from an EMBL/GenBank/DDBJ whole genome shotgun (WGS) entry which is preliminary data.</text>
</comment>
<accession>A0A177NQL3</accession>
<proteinExistence type="predicted"/>
<dbReference type="STRING" id="702114.A1355_03070"/>
<dbReference type="EMBL" id="LUUK01000145">
    <property type="protein sequence ID" value="OAI20152.1"/>
    <property type="molecule type" value="Genomic_DNA"/>
</dbReference>
<dbReference type="Proteomes" id="UP000077628">
    <property type="component" value="Unassembled WGS sequence"/>
</dbReference>
<organism evidence="2 3">
    <name type="scientific">Methylomonas koyamae</name>
    <dbReference type="NCBI Taxonomy" id="702114"/>
    <lineage>
        <taxon>Bacteria</taxon>
        <taxon>Pseudomonadati</taxon>
        <taxon>Pseudomonadota</taxon>
        <taxon>Gammaproteobacteria</taxon>
        <taxon>Methylococcales</taxon>
        <taxon>Methylococcaceae</taxon>
        <taxon>Methylomonas</taxon>
    </lineage>
</organism>
<dbReference type="Pfam" id="PF13723">
    <property type="entry name" value="Ketoacyl-synt_2"/>
    <property type="match status" value="1"/>
</dbReference>
<dbReference type="AlphaFoldDB" id="A0A177NQL3"/>
<reference evidence="3" key="1">
    <citation type="submission" date="2016-03" db="EMBL/GenBank/DDBJ databases">
        <authorList>
            <person name="Heylen K."/>
            <person name="De Vos P."/>
            <person name="Vekeman B."/>
        </authorList>
    </citation>
    <scope>NUCLEOTIDE SEQUENCE [LARGE SCALE GENOMIC DNA]</scope>
    <source>
        <strain evidence="3">R-45383</strain>
    </source>
</reference>
<evidence type="ECO:0000313" key="3">
    <source>
        <dbReference type="Proteomes" id="UP000077628"/>
    </source>
</evidence>
<protein>
    <recommendedName>
        <fullName evidence="1">Beta-ketoacyl synthase-like N-terminal domain-containing protein</fullName>
    </recommendedName>
</protein>
<sequence length="233" mass="24478">MAAAFGGLSEAMALDFTIRGWHADLNPADGPAPRQVPKSLLRRLSPLAHRAFRAIDGCIAPGEALPAVFSSSHGQIADSLALLQTLQAGEDLSPAGFSLSVHNAIAGLYSMVYAHRLETVALAPGVGGVGPGFIEALGLLGEGNQEVLLVFYDEALPDFYPATGYRLSAPGAALALRLALGGAGLVCRFEPLAAPRGDGEQPLQLPALVEFLFDTRAELRLGNNGQGWLWQKR</sequence>
<evidence type="ECO:0000259" key="1">
    <source>
        <dbReference type="Pfam" id="PF13723"/>
    </source>
</evidence>
<dbReference type="InterPro" id="IPR014030">
    <property type="entry name" value="Ketoacyl_synth_N"/>
</dbReference>
<keyword evidence="3" id="KW-1185">Reference proteome</keyword>
<name>A0A177NQL3_9GAMM</name>
<gene>
    <name evidence="2" type="ORF">A1355_03070</name>
</gene>